<accession>A0A0A8YD85</accession>
<protein>
    <submittedName>
        <fullName evidence="1">Uncharacterized protein</fullName>
    </submittedName>
</protein>
<name>A0A0A8YD85_ARUDO</name>
<reference evidence="1" key="1">
    <citation type="submission" date="2014-09" db="EMBL/GenBank/DDBJ databases">
        <authorList>
            <person name="Magalhaes I.L.F."/>
            <person name="Oliveira U."/>
            <person name="Santos F.R."/>
            <person name="Vidigal T.H.D.A."/>
            <person name="Brescovit A.D."/>
            <person name="Santos A.J."/>
        </authorList>
    </citation>
    <scope>NUCLEOTIDE SEQUENCE</scope>
    <source>
        <tissue evidence="1">Shoot tissue taken approximately 20 cm above the soil surface</tissue>
    </source>
</reference>
<reference evidence="1" key="2">
    <citation type="journal article" date="2015" name="Data Brief">
        <title>Shoot transcriptome of the giant reed, Arundo donax.</title>
        <authorList>
            <person name="Barrero R.A."/>
            <person name="Guerrero F.D."/>
            <person name="Moolhuijzen P."/>
            <person name="Goolsby J.A."/>
            <person name="Tidwell J."/>
            <person name="Bellgard S.E."/>
            <person name="Bellgard M.I."/>
        </authorList>
    </citation>
    <scope>NUCLEOTIDE SEQUENCE</scope>
    <source>
        <tissue evidence="1">Shoot tissue taken approximately 20 cm above the soil surface</tissue>
    </source>
</reference>
<sequence length="30" mass="3345">MLVLVRQLVSTWAGSSMLFRSSTDITMQSV</sequence>
<proteinExistence type="predicted"/>
<dbReference type="AlphaFoldDB" id="A0A0A8YD85"/>
<dbReference type="EMBL" id="GBRH01274372">
    <property type="protein sequence ID" value="JAD23523.1"/>
    <property type="molecule type" value="Transcribed_RNA"/>
</dbReference>
<organism evidence="1">
    <name type="scientific">Arundo donax</name>
    <name type="common">Giant reed</name>
    <name type="synonym">Donax arundinaceus</name>
    <dbReference type="NCBI Taxonomy" id="35708"/>
    <lineage>
        <taxon>Eukaryota</taxon>
        <taxon>Viridiplantae</taxon>
        <taxon>Streptophyta</taxon>
        <taxon>Embryophyta</taxon>
        <taxon>Tracheophyta</taxon>
        <taxon>Spermatophyta</taxon>
        <taxon>Magnoliopsida</taxon>
        <taxon>Liliopsida</taxon>
        <taxon>Poales</taxon>
        <taxon>Poaceae</taxon>
        <taxon>PACMAD clade</taxon>
        <taxon>Arundinoideae</taxon>
        <taxon>Arundineae</taxon>
        <taxon>Arundo</taxon>
    </lineage>
</organism>
<evidence type="ECO:0000313" key="1">
    <source>
        <dbReference type="EMBL" id="JAD23523.1"/>
    </source>
</evidence>